<proteinExistence type="predicted"/>
<evidence type="ECO:0000313" key="2">
    <source>
        <dbReference type="Proteomes" id="UP001396646"/>
    </source>
</evidence>
<gene>
    <name evidence="1" type="ORF">WOA13_00120</name>
</gene>
<evidence type="ECO:0000313" key="1">
    <source>
        <dbReference type="EMBL" id="MEL4304242.1"/>
    </source>
</evidence>
<sequence length="162" mass="17645">MSDSDDKIKQISRLLELGGTMLAQHCTTCGAPMFRYHGEVLCPICQGEGVGADIIPPEPVKRPEAAIAPQVVATEQPTVSPGIETQIPADQVPISFTSPEVRTEAIPTTPAKQVECMGSVSDMLKMKLESLAAQIQSENDPRRINEYLETMEKIINILDRLS</sequence>
<dbReference type="PANTHER" id="PTHR16537">
    <property type="entry name" value="SJOEGREN SYNDROME/SCLERODERMA AUTOANTIGEN 1"/>
    <property type="match status" value="1"/>
</dbReference>
<dbReference type="Proteomes" id="UP001396646">
    <property type="component" value="Unassembled WGS sequence"/>
</dbReference>
<keyword evidence="2" id="KW-1185">Reference proteome</keyword>
<organism evidence="1 2">
    <name type="scientific">Methanococcoides cohabitans</name>
    <dbReference type="NCBI Taxonomy" id="3136559"/>
    <lineage>
        <taxon>Archaea</taxon>
        <taxon>Methanobacteriati</taxon>
        <taxon>Methanobacteriota</taxon>
        <taxon>Stenosarchaea group</taxon>
        <taxon>Methanomicrobia</taxon>
        <taxon>Methanosarcinales</taxon>
        <taxon>Methanosarcinaceae</taxon>
        <taxon>Methanococcoides</taxon>
    </lineage>
</organism>
<dbReference type="InterPro" id="IPR051888">
    <property type="entry name" value="UPF0148_domain"/>
</dbReference>
<dbReference type="EMBL" id="JBCAUS010000001">
    <property type="protein sequence ID" value="MEL4304242.1"/>
    <property type="molecule type" value="Genomic_DNA"/>
</dbReference>
<dbReference type="Pfam" id="PF06677">
    <property type="entry name" value="Auto_anti-p27"/>
    <property type="match status" value="1"/>
</dbReference>
<dbReference type="RefSeq" id="WP_342125980.1">
    <property type="nucleotide sequence ID" value="NZ_JBCAUS010000001.1"/>
</dbReference>
<comment type="caution">
    <text evidence="1">The sequence shown here is derived from an EMBL/GenBank/DDBJ whole genome shotgun (WGS) entry which is preliminary data.</text>
</comment>
<dbReference type="PANTHER" id="PTHR16537:SF1">
    <property type="entry name" value="PROTEIN ZNRD2"/>
    <property type="match status" value="1"/>
</dbReference>
<reference evidence="1 2" key="1">
    <citation type="submission" date="2024-04" db="EMBL/GenBank/DDBJ databases">
        <title>Methanococcoides sp. LMO-2.</title>
        <authorList>
            <person name="Liang L."/>
        </authorList>
    </citation>
    <scope>NUCLEOTIDE SEQUENCE [LARGE SCALE GENOMIC DNA]</scope>
    <source>
        <strain evidence="1 2">LMO-2</strain>
    </source>
</reference>
<accession>A0ABU9KRJ6</accession>
<name>A0ABU9KRJ6_9EURY</name>
<dbReference type="InterPro" id="IPR009563">
    <property type="entry name" value="SSSCA1"/>
</dbReference>
<protein>
    <submittedName>
        <fullName evidence="1">Sjogren's syndrome/scleroderma autoantigen 1 family protein</fullName>
    </submittedName>
</protein>